<dbReference type="PANTHER" id="PTHR45647:SF51">
    <property type="entry name" value="PROTEIN KINASE SUPERFAMILY PROTEIN"/>
    <property type="match status" value="1"/>
</dbReference>
<feature type="compositionally biased region" description="Low complexity" evidence="7">
    <location>
        <begin position="169"/>
        <end position="191"/>
    </location>
</feature>
<feature type="region of interest" description="Disordered" evidence="7">
    <location>
        <begin position="163"/>
        <end position="263"/>
    </location>
</feature>
<dbReference type="Gene3D" id="3.40.50.620">
    <property type="entry name" value="HUPs"/>
    <property type="match status" value="1"/>
</dbReference>
<dbReference type="Pfam" id="PF07714">
    <property type="entry name" value="PK_Tyr_Ser-Thr"/>
    <property type="match status" value="1"/>
</dbReference>
<reference evidence="10" key="1">
    <citation type="journal article" date="2010" name="Nat. Biotechnol.">
        <title>Draft genome sequence of the oilseed species Ricinus communis.</title>
        <authorList>
            <person name="Chan A.P."/>
            <person name="Crabtree J."/>
            <person name="Zhao Q."/>
            <person name="Lorenzi H."/>
            <person name="Orvis J."/>
            <person name="Puiu D."/>
            <person name="Melake-Berhan A."/>
            <person name="Jones K.M."/>
            <person name="Redman J."/>
            <person name="Chen G."/>
            <person name="Cahoon E.B."/>
            <person name="Gedil M."/>
            <person name="Stanke M."/>
            <person name="Haas B.J."/>
            <person name="Wortman J.R."/>
            <person name="Fraser-Liggett C.M."/>
            <person name="Ravel J."/>
            <person name="Rabinowicz P.D."/>
        </authorList>
    </citation>
    <scope>NUCLEOTIDE SEQUENCE [LARGE SCALE GENOMIC DNA]</scope>
    <source>
        <strain evidence="10">cv. Hale</strain>
    </source>
</reference>
<dbReference type="InterPro" id="IPR014729">
    <property type="entry name" value="Rossmann-like_a/b/a_fold"/>
</dbReference>
<dbReference type="PROSITE" id="PS00108">
    <property type="entry name" value="PROTEIN_KINASE_ST"/>
    <property type="match status" value="1"/>
</dbReference>
<dbReference type="AlphaFoldDB" id="B9S5V0"/>
<dbReference type="InterPro" id="IPR001245">
    <property type="entry name" value="Ser-Thr/Tyr_kinase_cat_dom"/>
</dbReference>
<comment type="catalytic activity">
    <reaction evidence="1">
        <text>S-ubiquitinyl-[E2 ubiquitin-conjugating enzyme]-L-cysteine + [acceptor protein]-L-lysine = [E2 ubiquitin-conjugating enzyme]-L-cysteine + N(6)-ubiquitinyl-[acceptor protein]-L-lysine.</text>
        <dbReference type="EC" id="2.3.2.27"/>
    </reaction>
</comment>
<dbReference type="SUPFAM" id="SSF52402">
    <property type="entry name" value="Adenine nucleotide alpha hydrolases-like"/>
    <property type="match status" value="1"/>
</dbReference>
<dbReference type="InterPro" id="IPR000719">
    <property type="entry name" value="Prot_kinase_dom"/>
</dbReference>
<dbReference type="STRING" id="3988.B9S5V0"/>
<keyword evidence="6" id="KW-0175">Coiled coil</keyword>
<evidence type="ECO:0000313" key="9">
    <source>
        <dbReference type="EMBL" id="EEF41037.1"/>
    </source>
</evidence>
<accession>B9S5V0</accession>
<keyword evidence="4" id="KW-0833">Ubl conjugation pathway</keyword>
<feature type="region of interest" description="Disordered" evidence="7">
    <location>
        <begin position="755"/>
        <end position="778"/>
    </location>
</feature>
<evidence type="ECO:0000256" key="1">
    <source>
        <dbReference type="ARBA" id="ARBA00000900"/>
    </source>
</evidence>
<dbReference type="Gene3D" id="3.30.200.20">
    <property type="entry name" value="Phosphorylase Kinase, domain 1"/>
    <property type="match status" value="1"/>
</dbReference>
<dbReference type="Gene3D" id="1.10.510.10">
    <property type="entry name" value="Transferase(Phosphotransferase) domain 1"/>
    <property type="match status" value="1"/>
</dbReference>
<dbReference type="EC" id="2.3.2.27" evidence="2"/>
<dbReference type="InParanoid" id="B9S5V0"/>
<evidence type="ECO:0000256" key="3">
    <source>
        <dbReference type="ARBA" id="ARBA00022741"/>
    </source>
</evidence>
<gene>
    <name evidence="9" type="ORF">RCOM_0654780</name>
</gene>
<evidence type="ECO:0000259" key="8">
    <source>
        <dbReference type="PROSITE" id="PS50011"/>
    </source>
</evidence>
<evidence type="ECO:0000256" key="7">
    <source>
        <dbReference type="SAM" id="MobiDB-lite"/>
    </source>
</evidence>
<dbReference type="FunFam" id="3.30.200.20:FF:000162">
    <property type="entry name" value="Adenine nucleotide alpha hydrolase-like domain kinase"/>
    <property type="match status" value="1"/>
</dbReference>
<keyword evidence="10" id="KW-1185">Reference proteome</keyword>
<dbReference type="PANTHER" id="PTHR45647">
    <property type="entry name" value="OS02G0152300 PROTEIN"/>
    <property type="match status" value="1"/>
</dbReference>
<feature type="compositionally biased region" description="Basic and acidic residues" evidence="7">
    <location>
        <begin position="217"/>
        <end position="242"/>
    </location>
</feature>
<feature type="domain" description="Protein kinase" evidence="8">
    <location>
        <begin position="435"/>
        <end position="701"/>
    </location>
</feature>
<evidence type="ECO:0000256" key="2">
    <source>
        <dbReference type="ARBA" id="ARBA00012483"/>
    </source>
</evidence>
<dbReference type="CDD" id="cd01989">
    <property type="entry name" value="USP_STK_Ubox_N"/>
    <property type="match status" value="1"/>
</dbReference>
<feature type="coiled-coil region" evidence="6">
    <location>
        <begin position="376"/>
        <end position="410"/>
    </location>
</feature>
<keyword evidence="9" id="KW-0418">Kinase</keyword>
<dbReference type="GO" id="GO:0005524">
    <property type="term" value="F:ATP binding"/>
    <property type="evidence" value="ECO:0007669"/>
    <property type="project" value="UniProtKB-KW"/>
</dbReference>
<evidence type="ECO:0000256" key="4">
    <source>
        <dbReference type="ARBA" id="ARBA00022786"/>
    </source>
</evidence>
<dbReference type="GO" id="GO:0004672">
    <property type="term" value="F:protein kinase activity"/>
    <property type="evidence" value="ECO:0007669"/>
    <property type="project" value="InterPro"/>
</dbReference>
<dbReference type="SMART" id="SM00220">
    <property type="entry name" value="S_TKc"/>
    <property type="match status" value="1"/>
</dbReference>
<dbReference type="InterPro" id="IPR011009">
    <property type="entry name" value="Kinase-like_dom_sf"/>
</dbReference>
<organism evidence="9 10">
    <name type="scientific">Ricinus communis</name>
    <name type="common">Castor bean</name>
    <dbReference type="NCBI Taxonomy" id="3988"/>
    <lineage>
        <taxon>Eukaryota</taxon>
        <taxon>Viridiplantae</taxon>
        <taxon>Streptophyta</taxon>
        <taxon>Embryophyta</taxon>
        <taxon>Tracheophyta</taxon>
        <taxon>Spermatophyta</taxon>
        <taxon>Magnoliopsida</taxon>
        <taxon>eudicotyledons</taxon>
        <taxon>Gunneridae</taxon>
        <taxon>Pentapetalae</taxon>
        <taxon>rosids</taxon>
        <taxon>fabids</taxon>
        <taxon>Malpighiales</taxon>
        <taxon>Euphorbiaceae</taxon>
        <taxon>Acalyphoideae</taxon>
        <taxon>Acalypheae</taxon>
        <taxon>Ricinus</taxon>
    </lineage>
</organism>
<sequence length="803" mass="89695">MALFHSEPKADEAHGATVIAIDCDKNSKCAVKWAIDNLVNNKKPNCILVHVQCKTLHPGHIPKEGRPPTQQELQQFFLPYRGYCARRGIETKNVVLHDIDVPSALTNYVVLNKASNIVLGASRRNALTRKFKNPDAPSTLLKSAPESCAVYVISKGKLQTLRPASRPLTASDSTSSNISSDSSQQHHSPPATTNNASSTRQHNHLEVPQSSSIPPSELHRKSDETFPDRGSDSMHRAEHEYYEFSSKTHSPAPSIDDHSSDLLHRDSISDGNEISSGPISIRSADMSYENVDFSPKSGSLKNPNSSQLAVNAEMRRLKLELQHSMQLFRTVTNETVLAKQMVMELHRLESLESQKSEESKLAERAALTLAEMEKHKKKVASEAVQAVKKLADLEAQKRNAEMRAQRKKNMETMANDDFRCRRYTIDEIEVATQHFAPSHKIGEGAYGPVFRGMLNHIAVAIKILRPDLSQGLKQFRQEVDVLSSLRHPHMVILLGACPEYGCLVYEYMENGNLEDRLFRKDNTLPIPWRTRFKIAYEIAAALLFLHETKPEPLVHRDLKPANILLDRNYVSKISDVGLARLVPPSAANNVSQYRMTAAAGTFYYIDPEYQQTGLLGVKSDLYSFGVVLLQLLTAKPPMGLSCQVEDSIQNGTFSDVLDPALTDWPVEDCLSLAKIGVKCCELRKKDRPNLANVILPELERLTDLAMANEAIEPETTIPLTSPIDLISEAQRYSSEIISKRRRQQQFKSMSKRWIFKNSPGKSSTNDQPPLPSSPSGKSDMISFQGCWSPFVSCISVHDPPTHR</sequence>
<dbReference type="eggNOG" id="KOG1187">
    <property type="taxonomic scope" value="Eukaryota"/>
</dbReference>
<keyword evidence="9" id="KW-0808">Transferase</keyword>
<evidence type="ECO:0000256" key="5">
    <source>
        <dbReference type="ARBA" id="ARBA00022840"/>
    </source>
</evidence>
<keyword evidence="3" id="KW-0547">Nucleotide-binding</keyword>
<dbReference type="InterPro" id="IPR008271">
    <property type="entry name" value="Ser/Thr_kinase_AS"/>
</dbReference>
<protein>
    <recommendedName>
        <fullName evidence="2">RING-type E3 ubiquitin transferase</fullName>
        <ecNumber evidence="2">2.3.2.27</ecNumber>
    </recommendedName>
</protein>
<evidence type="ECO:0000313" key="10">
    <source>
        <dbReference type="Proteomes" id="UP000008311"/>
    </source>
</evidence>
<evidence type="ECO:0000256" key="6">
    <source>
        <dbReference type="SAM" id="Coils"/>
    </source>
</evidence>
<dbReference type="Proteomes" id="UP000008311">
    <property type="component" value="Unassembled WGS sequence"/>
</dbReference>
<dbReference type="InterPro" id="IPR051348">
    <property type="entry name" value="U-box_ubiquitin_ligases"/>
</dbReference>
<dbReference type="SUPFAM" id="SSF56112">
    <property type="entry name" value="Protein kinase-like (PK-like)"/>
    <property type="match status" value="1"/>
</dbReference>
<keyword evidence="5" id="KW-0067">ATP-binding</keyword>
<name>B9S5V0_RICCO</name>
<proteinExistence type="predicted"/>
<dbReference type="EMBL" id="EQ973876">
    <property type="protein sequence ID" value="EEF41037.1"/>
    <property type="molecule type" value="Genomic_DNA"/>
</dbReference>
<dbReference type="GO" id="GO:0061630">
    <property type="term" value="F:ubiquitin protein ligase activity"/>
    <property type="evidence" value="ECO:0007669"/>
    <property type="project" value="UniProtKB-EC"/>
</dbReference>
<dbReference type="PROSITE" id="PS50011">
    <property type="entry name" value="PROTEIN_KINASE_DOM"/>
    <property type="match status" value="1"/>
</dbReference>